<keyword evidence="2" id="KW-0238">DNA-binding</keyword>
<dbReference type="Proteomes" id="UP001145094">
    <property type="component" value="Unassembled WGS sequence"/>
</dbReference>
<dbReference type="SUPFAM" id="SSF55874">
    <property type="entry name" value="ATPase domain of HSP90 chaperone/DNA topoisomerase II/histidine kinase"/>
    <property type="match status" value="1"/>
</dbReference>
<feature type="domain" description="HTH araC/xylS-type" evidence="4">
    <location>
        <begin position="7"/>
        <end position="104"/>
    </location>
</feature>
<organism evidence="5 6">
    <name type="scientific">Sellimonas catena</name>
    <dbReference type="NCBI Taxonomy" id="2994035"/>
    <lineage>
        <taxon>Bacteria</taxon>
        <taxon>Bacillati</taxon>
        <taxon>Bacillota</taxon>
        <taxon>Clostridia</taxon>
        <taxon>Lachnospirales</taxon>
        <taxon>Lachnospiraceae</taxon>
        <taxon>Sellimonas</taxon>
    </lineage>
</organism>
<name>A0A9W6CHN3_9FIRM</name>
<dbReference type="InterPro" id="IPR018062">
    <property type="entry name" value="HTH_AraC-typ_CS"/>
</dbReference>
<evidence type="ECO:0000256" key="3">
    <source>
        <dbReference type="ARBA" id="ARBA00023163"/>
    </source>
</evidence>
<comment type="caution">
    <text evidence="5">The sequence shown here is derived from an EMBL/GenBank/DDBJ whole genome shotgun (WGS) entry which is preliminary data.</text>
</comment>
<evidence type="ECO:0000256" key="1">
    <source>
        <dbReference type="ARBA" id="ARBA00023015"/>
    </source>
</evidence>
<gene>
    <name evidence="5" type="ORF">Selli2_15600</name>
</gene>
<evidence type="ECO:0000256" key="2">
    <source>
        <dbReference type="ARBA" id="ARBA00023125"/>
    </source>
</evidence>
<keyword evidence="3" id="KW-0804">Transcription</keyword>
<dbReference type="PANTHER" id="PTHR47504:SF5">
    <property type="entry name" value="RIGHT ORIGIN-BINDING PROTEIN"/>
    <property type="match status" value="1"/>
</dbReference>
<dbReference type="PROSITE" id="PS01124">
    <property type="entry name" value="HTH_ARAC_FAMILY_2"/>
    <property type="match status" value="1"/>
</dbReference>
<dbReference type="SUPFAM" id="SSF46689">
    <property type="entry name" value="Homeodomain-like"/>
    <property type="match status" value="2"/>
</dbReference>
<dbReference type="PANTHER" id="PTHR47504">
    <property type="entry name" value="RIGHT ORIGIN-BINDING PROTEIN"/>
    <property type="match status" value="1"/>
</dbReference>
<dbReference type="EMBL" id="BSCH01000009">
    <property type="protein sequence ID" value="GLG90133.1"/>
    <property type="molecule type" value="Genomic_DNA"/>
</dbReference>
<dbReference type="Gene3D" id="3.30.565.10">
    <property type="entry name" value="Histidine kinase-like ATPase, C-terminal domain"/>
    <property type="match status" value="1"/>
</dbReference>
<evidence type="ECO:0000313" key="6">
    <source>
        <dbReference type="Proteomes" id="UP001145094"/>
    </source>
</evidence>
<dbReference type="Pfam" id="PF12833">
    <property type="entry name" value="HTH_18"/>
    <property type="match status" value="1"/>
</dbReference>
<reference evidence="5" key="3">
    <citation type="journal article" date="2023" name="Int. J. Syst. Evol. Microbiol.">
        <title>Sellimonas catena sp. nov., isolated from human faeces.</title>
        <authorList>
            <person name="Hisatomi A."/>
            <person name="Ohkuma M."/>
            <person name="Sakamoto M."/>
        </authorList>
    </citation>
    <scope>NUCLEOTIDE SEQUENCE</scope>
    <source>
        <strain evidence="5">18CBH55</strain>
    </source>
</reference>
<dbReference type="InterPro" id="IPR018060">
    <property type="entry name" value="HTH_AraC"/>
</dbReference>
<dbReference type="SMART" id="SM00342">
    <property type="entry name" value="HTH_ARAC"/>
    <property type="match status" value="1"/>
</dbReference>
<dbReference type="InterPro" id="IPR003594">
    <property type="entry name" value="HATPase_dom"/>
</dbReference>
<reference evidence="5" key="2">
    <citation type="submission" date="2022-11" db="EMBL/GenBank/DDBJ databases">
        <title>Draft genome sequence of Sellimonas catena strain 18CBH55.</title>
        <authorList>
            <person name="Hisatomi A."/>
            <person name="Ohkuma M."/>
            <person name="Sakamoto M."/>
        </authorList>
    </citation>
    <scope>NUCLEOTIDE SEQUENCE</scope>
    <source>
        <strain evidence="5">18CBH55</strain>
    </source>
</reference>
<dbReference type="AlphaFoldDB" id="A0A9W6CHN3"/>
<dbReference type="InterPro" id="IPR009057">
    <property type="entry name" value="Homeodomain-like_sf"/>
</dbReference>
<evidence type="ECO:0000259" key="4">
    <source>
        <dbReference type="PROSITE" id="PS01124"/>
    </source>
</evidence>
<dbReference type="PROSITE" id="PS00041">
    <property type="entry name" value="HTH_ARAC_FAMILY_1"/>
    <property type="match status" value="1"/>
</dbReference>
<dbReference type="InterPro" id="IPR036890">
    <property type="entry name" value="HATPase_C_sf"/>
</dbReference>
<proteinExistence type="predicted"/>
<protein>
    <recommendedName>
        <fullName evidence="4">HTH araC/xylS-type domain-containing protein</fullName>
    </recommendedName>
</protein>
<evidence type="ECO:0000313" key="5">
    <source>
        <dbReference type="EMBL" id="GLG90133.1"/>
    </source>
</evidence>
<dbReference type="Gene3D" id="1.10.10.60">
    <property type="entry name" value="Homeodomain-like"/>
    <property type="match status" value="2"/>
</dbReference>
<sequence length="306" mass="35137">METEGLERVLDYIDTHISEKISLAELAELAGCSPFYFSRLFSRIMGISVTGYIRIRKLQHALSDLAEGNKVLDVSLRYGFDSHEGFTRAFTDMFGMAPSKAKRYLVSYKVPQYRIPDEYDGRIAMELQERQMDLGGSLHELVFEVLRTSLEEAEEGFCTQIEVVLHDDGSVRIADNGRGIPLTQNTGKDREVLDRIFSGYPLSGPACLRTEEIAGYSLKTVNSLCERLKIRTYRDGFEFWQEYIRGIAQHEVMSEPCDHEPGTEILFRPDRAMFGEKRISADRIREWVRKQTGERNTPVIQIREED</sequence>
<reference evidence="5" key="1">
    <citation type="submission" date="2022-11" db="EMBL/GenBank/DDBJ databases">
        <title>Draft genome sequence of Sellimonas catena strain 18CBH55.</title>
        <authorList>
            <person name="Atsushi H."/>
            <person name="Moriya O."/>
            <person name="Mitsuo S."/>
        </authorList>
    </citation>
    <scope>NUCLEOTIDE SEQUENCE</scope>
    <source>
        <strain evidence="5">18CBH55</strain>
    </source>
</reference>
<dbReference type="Pfam" id="PF02518">
    <property type="entry name" value="HATPase_c"/>
    <property type="match status" value="1"/>
</dbReference>
<keyword evidence="1" id="KW-0805">Transcription regulation</keyword>
<dbReference type="GO" id="GO:0043565">
    <property type="term" value="F:sequence-specific DNA binding"/>
    <property type="evidence" value="ECO:0007669"/>
    <property type="project" value="InterPro"/>
</dbReference>
<dbReference type="RefSeq" id="WP_281845066.1">
    <property type="nucleotide sequence ID" value="NZ_BSCH01000009.1"/>
</dbReference>
<dbReference type="InterPro" id="IPR050959">
    <property type="entry name" value="MarA-like"/>
</dbReference>
<dbReference type="GO" id="GO:0003700">
    <property type="term" value="F:DNA-binding transcription factor activity"/>
    <property type="evidence" value="ECO:0007669"/>
    <property type="project" value="InterPro"/>
</dbReference>
<accession>A0A9W6CHN3</accession>